<dbReference type="Proteomes" id="UP000011185">
    <property type="component" value="Unassembled WGS sequence"/>
</dbReference>
<dbReference type="InParanoid" id="L7JUQ9"/>
<organism evidence="3 4">
    <name type="scientific">Trachipleistophora hominis</name>
    <name type="common">Microsporidian parasite</name>
    <dbReference type="NCBI Taxonomy" id="72359"/>
    <lineage>
        <taxon>Eukaryota</taxon>
        <taxon>Fungi</taxon>
        <taxon>Fungi incertae sedis</taxon>
        <taxon>Microsporidia</taxon>
        <taxon>Pleistophoridae</taxon>
        <taxon>Trachipleistophora</taxon>
    </lineage>
</organism>
<keyword evidence="2" id="KW-0812">Transmembrane</keyword>
<evidence type="ECO:0000256" key="1">
    <source>
        <dbReference type="SAM" id="MobiDB-lite"/>
    </source>
</evidence>
<sequence length="309" mass="35484">MTLKYPISCYINALLVILPFLKIKIVLIGATNLCEKNLVIEKKDVSEYSKRDDKKILEGEQKKASNKRGFKKNDNQSDTVKKHVQPPIESNDCFDVCFMKKCEDFDKSIDSLPIKLSVMKLFGAEIQHKILRRGFNSTKGKLELVNTQILERFESIELTENNCTRINTFIVSSHLSDFLPKSIRSIIKKNIPDARIDMDRNKDSGTVGLQVLMHCEYFYCETYRISRVEECCEKLMKYIFECILSENVFDDKLIDLVFVCMSLATGVSQVRIRGLESILCLVKAFYPVEVVEKDGITSIVGADFLNIWQ</sequence>
<dbReference type="EMBL" id="JH994038">
    <property type="protein sequence ID" value="ELQ74507.1"/>
    <property type="molecule type" value="Genomic_DNA"/>
</dbReference>
<accession>L7JUQ9</accession>
<dbReference type="GO" id="GO:0003963">
    <property type="term" value="F:RNA-3'-phosphate cyclase activity"/>
    <property type="evidence" value="ECO:0007669"/>
    <property type="project" value="UniProtKB-EC"/>
</dbReference>
<feature type="region of interest" description="Disordered" evidence="1">
    <location>
        <begin position="60"/>
        <end position="83"/>
    </location>
</feature>
<proteinExistence type="predicted"/>
<evidence type="ECO:0000313" key="3">
    <source>
        <dbReference type="EMBL" id="ELQ74507.1"/>
    </source>
</evidence>
<dbReference type="OrthoDB" id="10396117at2759"/>
<keyword evidence="2" id="KW-0472">Membrane</keyword>
<name>L7JUQ9_TRAHO</name>
<dbReference type="HOGENOM" id="CLU_900756_0_0_1"/>
<dbReference type="EC" id="6.5.1.4" evidence="3"/>
<dbReference type="AlphaFoldDB" id="L7JUQ9"/>
<reference evidence="3 4" key="1">
    <citation type="journal article" date="2012" name="PLoS Pathog.">
        <title>The genome of the obligate intracellular parasite Trachipleistophora hominis: new insights into microsporidian genome dynamics and reductive evolution.</title>
        <authorList>
            <person name="Heinz E."/>
            <person name="Williams T.A."/>
            <person name="Nakjang S."/>
            <person name="Noel C.J."/>
            <person name="Swan D.C."/>
            <person name="Goldberg A.V."/>
            <person name="Harris S.R."/>
            <person name="Weinmaier T."/>
            <person name="Markert S."/>
            <person name="Becher D."/>
            <person name="Bernhardt J."/>
            <person name="Dagan T."/>
            <person name="Hacker C."/>
            <person name="Lucocq J.M."/>
            <person name="Schweder T."/>
            <person name="Rattei T."/>
            <person name="Hall N."/>
            <person name="Hirt R.P."/>
            <person name="Embley T.M."/>
        </authorList>
    </citation>
    <scope>NUCLEOTIDE SEQUENCE [LARGE SCALE GENOMIC DNA]</scope>
</reference>
<evidence type="ECO:0000256" key="2">
    <source>
        <dbReference type="SAM" id="Phobius"/>
    </source>
</evidence>
<dbReference type="VEuPathDB" id="MicrosporidiaDB:THOM_2602"/>
<keyword evidence="4" id="KW-1185">Reference proteome</keyword>
<protein>
    <submittedName>
        <fullName evidence="3">RNA-3'-phosphate cyclase</fullName>
        <ecNumber evidence="3">6.5.1.4</ecNumber>
    </submittedName>
</protein>
<evidence type="ECO:0000313" key="4">
    <source>
        <dbReference type="Proteomes" id="UP000011185"/>
    </source>
</evidence>
<keyword evidence="3" id="KW-0436">Ligase</keyword>
<feature type="transmembrane region" description="Helical" evidence="2">
    <location>
        <begin position="7"/>
        <end position="30"/>
    </location>
</feature>
<feature type="compositionally biased region" description="Basic and acidic residues" evidence="1">
    <location>
        <begin position="71"/>
        <end position="81"/>
    </location>
</feature>
<keyword evidence="2" id="KW-1133">Transmembrane helix</keyword>
<dbReference type="OMA" id="PISCYIN"/>
<gene>
    <name evidence="3" type="ORF">THOM_2602</name>
</gene>